<dbReference type="AlphaFoldDB" id="A0AAW9DTM1"/>
<dbReference type="Proteomes" id="UP001279553">
    <property type="component" value="Unassembled WGS sequence"/>
</dbReference>
<dbReference type="NCBIfam" id="NF003952">
    <property type="entry name" value="PRK05450.1-5"/>
    <property type="match status" value="1"/>
</dbReference>
<keyword evidence="2 4" id="KW-0548">Nucleotidyltransferase</keyword>
<dbReference type="NCBIfam" id="TIGR00466">
    <property type="entry name" value="kdsB"/>
    <property type="match status" value="1"/>
</dbReference>
<dbReference type="InterPro" id="IPR003329">
    <property type="entry name" value="Cytidylyl_trans"/>
</dbReference>
<keyword evidence="5" id="KW-1185">Reference proteome</keyword>
<evidence type="ECO:0000256" key="2">
    <source>
        <dbReference type="ARBA" id="ARBA00022695"/>
    </source>
</evidence>
<dbReference type="PANTHER" id="PTHR42866">
    <property type="entry name" value="3-DEOXY-MANNO-OCTULOSONATE CYTIDYLYLTRANSFERASE"/>
    <property type="match status" value="1"/>
</dbReference>
<dbReference type="InterPro" id="IPR004528">
    <property type="entry name" value="KdsB"/>
</dbReference>
<organism evidence="4 5">
    <name type="scientific">Acidiphilium acidophilum</name>
    <name type="common">Thiobacillus acidophilus</name>
    <dbReference type="NCBI Taxonomy" id="76588"/>
    <lineage>
        <taxon>Bacteria</taxon>
        <taxon>Pseudomonadati</taxon>
        <taxon>Pseudomonadota</taxon>
        <taxon>Alphaproteobacteria</taxon>
        <taxon>Acetobacterales</taxon>
        <taxon>Acidocellaceae</taxon>
        <taxon>Acidiphilium</taxon>
    </lineage>
</organism>
<dbReference type="GO" id="GO:0009103">
    <property type="term" value="P:lipopolysaccharide biosynthetic process"/>
    <property type="evidence" value="ECO:0007669"/>
    <property type="project" value="UniProtKB-KW"/>
</dbReference>
<name>A0AAW9DTM1_ACIAO</name>
<dbReference type="GO" id="GO:0005829">
    <property type="term" value="C:cytosol"/>
    <property type="evidence" value="ECO:0007669"/>
    <property type="project" value="TreeGrafter"/>
</dbReference>
<dbReference type="PANTHER" id="PTHR42866:SF2">
    <property type="entry name" value="3-DEOXY-MANNO-OCTULOSONATE CYTIDYLYLTRANSFERASE, MITOCHONDRIAL"/>
    <property type="match status" value="1"/>
</dbReference>
<dbReference type="GO" id="GO:0008690">
    <property type="term" value="F:3-deoxy-manno-octulosonate cytidylyltransferase activity"/>
    <property type="evidence" value="ECO:0007669"/>
    <property type="project" value="UniProtKB-EC"/>
</dbReference>
<evidence type="ECO:0000256" key="3">
    <source>
        <dbReference type="ARBA" id="ARBA00022985"/>
    </source>
</evidence>
<evidence type="ECO:0000313" key="5">
    <source>
        <dbReference type="Proteomes" id="UP001279553"/>
    </source>
</evidence>
<dbReference type="SUPFAM" id="SSF53448">
    <property type="entry name" value="Nucleotide-diphospho-sugar transferases"/>
    <property type="match status" value="1"/>
</dbReference>
<evidence type="ECO:0000313" key="4">
    <source>
        <dbReference type="EMBL" id="MDX5932048.1"/>
    </source>
</evidence>
<dbReference type="RefSeq" id="WP_319614898.1">
    <property type="nucleotide sequence ID" value="NZ_JAWXYB010000018.1"/>
</dbReference>
<protein>
    <submittedName>
        <fullName evidence="4">3-deoxy-manno-octulosonate cytidylyltransferase</fullName>
        <ecNumber evidence="4">2.7.7.38</ecNumber>
    </submittedName>
</protein>
<accession>A0AAW9DTM1</accession>
<dbReference type="EMBL" id="JAWXYB010000018">
    <property type="protein sequence ID" value="MDX5932048.1"/>
    <property type="molecule type" value="Genomic_DNA"/>
</dbReference>
<dbReference type="Pfam" id="PF02348">
    <property type="entry name" value="CTP_transf_3"/>
    <property type="match status" value="1"/>
</dbReference>
<dbReference type="InterPro" id="IPR029044">
    <property type="entry name" value="Nucleotide-diphossugar_trans"/>
</dbReference>
<dbReference type="CDD" id="cd02517">
    <property type="entry name" value="CMP-KDO-Synthetase"/>
    <property type="match status" value="1"/>
</dbReference>
<reference evidence="4 5" key="1">
    <citation type="submission" date="2023-11" db="EMBL/GenBank/DDBJ databases">
        <title>MicrobeMod: A computational toolkit for identifying prokaryotic methylation and restriction-modification with nanopore sequencing.</title>
        <authorList>
            <person name="Crits-Christoph A."/>
            <person name="Kang S.C."/>
            <person name="Lee H."/>
            <person name="Ostrov N."/>
        </authorList>
    </citation>
    <scope>NUCLEOTIDE SEQUENCE [LARGE SCALE GENOMIC DNA]</scope>
    <source>
        <strain evidence="4 5">DSMZ 700</strain>
    </source>
</reference>
<dbReference type="EC" id="2.7.7.38" evidence="4"/>
<comment type="caution">
    <text evidence="4">The sequence shown here is derived from an EMBL/GenBank/DDBJ whole genome shotgun (WGS) entry which is preliminary data.</text>
</comment>
<dbReference type="NCBIfam" id="NF003948">
    <property type="entry name" value="PRK05450.1-1"/>
    <property type="match status" value="1"/>
</dbReference>
<keyword evidence="3" id="KW-0448">Lipopolysaccharide biosynthesis</keyword>
<evidence type="ECO:0000256" key="1">
    <source>
        <dbReference type="ARBA" id="ARBA00022679"/>
    </source>
</evidence>
<keyword evidence="1 4" id="KW-0808">Transferase</keyword>
<dbReference type="Gene3D" id="3.90.550.10">
    <property type="entry name" value="Spore Coat Polysaccharide Biosynthesis Protein SpsA, Chain A"/>
    <property type="match status" value="1"/>
</dbReference>
<sequence length="260" mass="27386">MFARTEAVISPTTISAPSPIVLIPARMGSTRLPGKPLADIGGVPMIVHVLHRAEAAGLGRVVVACAEQEIADAVIAAGGTAVMTPPDLPSGSDRIHAALATIDPTRNHEIVINLQGDLPGFEPGALTALLDVLADSSFDIATLVAPITSDAEAAAESVVKAACGFEASDIAPVLYFSRARIPFGAGPLWHHVGVYAYRRAALERFVAAPPSPLERREKLEQLRALELGLRIGAARIARAPFGVDTPEDLARARQELKHDR</sequence>
<proteinExistence type="predicted"/>
<gene>
    <name evidence="4" type="ORF">SIL87_14895</name>
</gene>